<dbReference type="InterPro" id="IPR046358">
    <property type="entry name" value="Flagellin_C"/>
</dbReference>
<evidence type="ECO:0000259" key="5">
    <source>
        <dbReference type="Pfam" id="PF00669"/>
    </source>
</evidence>
<dbReference type="PANTHER" id="PTHR42792">
    <property type="entry name" value="FLAGELLIN"/>
    <property type="match status" value="1"/>
</dbReference>
<dbReference type="Proteomes" id="UP001156974">
    <property type="component" value="Unassembled WGS sequence"/>
</dbReference>
<evidence type="ECO:0000256" key="2">
    <source>
        <dbReference type="ARBA" id="ARBA00022525"/>
    </source>
</evidence>
<dbReference type="EMBL" id="JAKUMG010000004">
    <property type="protein sequence ID" value="MDI4669562.1"/>
    <property type="molecule type" value="Genomic_DNA"/>
</dbReference>
<dbReference type="SUPFAM" id="SSF64518">
    <property type="entry name" value="Phase 1 flagellin"/>
    <property type="match status" value="1"/>
</dbReference>
<accession>A0ABT6U085</accession>
<keyword evidence="2 4" id="KW-0964">Secreted</keyword>
<dbReference type="Gene3D" id="1.20.1330.10">
    <property type="entry name" value="f41 fragment of flagellin, N-terminal domain"/>
    <property type="match status" value="1"/>
</dbReference>
<keyword evidence="3 4" id="KW-0975">Bacterial flagellum</keyword>
<keyword evidence="7" id="KW-0282">Flagellum</keyword>
<evidence type="ECO:0000313" key="8">
    <source>
        <dbReference type="Proteomes" id="UP001156974"/>
    </source>
</evidence>
<comment type="similarity">
    <text evidence="1 4">Belongs to the bacterial flagellin family.</text>
</comment>
<proteinExistence type="inferred from homology"/>
<comment type="caution">
    <text evidence="7">The sequence shown here is derived from an EMBL/GenBank/DDBJ whole genome shotgun (WGS) entry which is preliminary data.</text>
</comment>
<gene>
    <name evidence="7" type="ORF">MKZ47_10690</name>
</gene>
<feature type="domain" description="Flagellin N-terminal" evidence="5">
    <location>
        <begin position="5"/>
        <end position="142"/>
    </location>
</feature>
<reference evidence="7 8" key="1">
    <citation type="submission" date="2022-02" db="EMBL/GenBank/DDBJ databases">
        <title>Genome analysis of Beneficial Microorganisms for Coral consortium from Pocillopora damicornis.</title>
        <authorList>
            <person name="Rosado P.M."/>
            <person name="Cardoso P.M."/>
            <person name="Rosado J.G."/>
            <person name="Schultz J."/>
            <person name="Rocha U."/>
            <person name="Costa T.K."/>
            <person name="Peixoto R.S."/>
        </authorList>
    </citation>
    <scope>NUCLEOTIDE SEQUENCE [LARGE SCALE GENOMIC DNA]</scope>
    <source>
        <strain evidence="7 8">BMC5</strain>
    </source>
</reference>
<feature type="domain" description="Flagellin C-terminal" evidence="6">
    <location>
        <begin position="237"/>
        <end position="320"/>
    </location>
</feature>
<organism evidence="7 8">
    <name type="scientific">Pseudoalteromonas shioyasakiensis</name>
    <dbReference type="NCBI Taxonomy" id="1190813"/>
    <lineage>
        <taxon>Bacteria</taxon>
        <taxon>Pseudomonadati</taxon>
        <taxon>Pseudomonadota</taxon>
        <taxon>Gammaproteobacteria</taxon>
        <taxon>Alteromonadales</taxon>
        <taxon>Pseudoalteromonadaceae</taxon>
        <taxon>Pseudoalteromonas</taxon>
    </lineage>
</organism>
<dbReference type="PRINTS" id="PR00207">
    <property type="entry name" value="FLAGELLIN"/>
</dbReference>
<sequence length="321" mass="33409">MALYVNTNVSSLNAQRQLMNSGNSLDTSFKRLSSGLRINSAADDAAGLQISDRLTSQINGLNQGNRNANDGISLAQTAEGALDEVTAMFQRVRTLSQQAANGSNTDEDRLAIQEEIRSLMSEVNRVAEDTTFGGQNLLDGSYDAEFQVGADAVQTIGFSMQNVGGSATGSMSANGGFTLSGIAGIASAVTGDRLSGLAEGASDIGGAALATDTFAAAYIATAISVSSQVNAQVTLAGMDALIAVVDKKRAELGAVQNRFQSTIRNQSNISENLSAAKSRIKDTDFAQETANLTKMQILQQASQTILSQANQRPQAALSLLG</sequence>
<evidence type="ECO:0000256" key="1">
    <source>
        <dbReference type="ARBA" id="ARBA00005709"/>
    </source>
</evidence>
<dbReference type="PANTHER" id="PTHR42792:SF2">
    <property type="entry name" value="FLAGELLIN"/>
    <property type="match status" value="1"/>
</dbReference>
<dbReference type="Pfam" id="PF00700">
    <property type="entry name" value="Flagellin_C"/>
    <property type="match status" value="1"/>
</dbReference>
<evidence type="ECO:0000256" key="4">
    <source>
        <dbReference type="RuleBase" id="RU362073"/>
    </source>
</evidence>
<evidence type="ECO:0000256" key="3">
    <source>
        <dbReference type="ARBA" id="ARBA00023143"/>
    </source>
</evidence>
<name>A0ABT6U085_9GAMM</name>
<evidence type="ECO:0000313" key="7">
    <source>
        <dbReference type="EMBL" id="MDI4669562.1"/>
    </source>
</evidence>
<comment type="subcellular location">
    <subcellularLocation>
        <location evidence="4">Secreted</location>
    </subcellularLocation>
    <subcellularLocation>
        <location evidence="4">Bacterial flagellum</location>
    </subcellularLocation>
</comment>
<dbReference type="RefSeq" id="WP_058586416.1">
    <property type="nucleotide sequence ID" value="NZ_JAKUMG010000004.1"/>
</dbReference>
<protein>
    <recommendedName>
        <fullName evidence="4">Flagellin</fullName>
    </recommendedName>
</protein>
<dbReference type="InterPro" id="IPR001492">
    <property type="entry name" value="Flagellin"/>
</dbReference>
<keyword evidence="8" id="KW-1185">Reference proteome</keyword>
<dbReference type="Pfam" id="PF00669">
    <property type="entry name" value="Flagellin_N"/>
    <property type="match status" value="1"/>
</dbReference>
<comment type="function">
    <text evidence="4">Flagellin is the subunit protein which polymerizes to form the filaments of bacterial flagella.</text>
</comment>
<keyword evidence="7" id="KW-0969">Cilium</keyword>
<evidence type="ECO:0000259" key="6">
    <source>
        <dbReference type="Pfam" id="PF00700"/>
    </source>
</evidence>
<keyword evidence="7" id="KW-0966">Cell projection</keyword>
<dbReference type="InterPro" id="IPR001029">
    <property type="entry name" value="Flagellin_N"/>
</dbReference>